<dbReference type="EMBL" id="BSXG01000245">
    <property type="protein sequence ID" value="GME34096.1"/>
    <property type="molecule type" value="Genomic_DNA"/>
</dbReference>
<reference evidence="1" key="1">
    <citation type="submission" date="2024-09" db="EMBL/GenBank/DDBJ databases">
        <title>Draft Genome Sequences of Neofusicoccum parvum.</title>
        <authorList>
            <person name="Ashida A."/>
            <person name="Camagna M."/>
            <person name="Tanaka A."/>
            <person name="Takemoto D."/>
        </authorList>
    </citation>
    <scope>NUCLEOTIDE SEQUENCE</scope>
    <source>
        <strain evidence="1">PPO83</strain>
    </source>
</reference>
<name>A0ACB5SCX5_9PEZI</name>
<sequence length="476" mass="50161">MSLEITAVPEAPRKPRPYERRALVCKGTSSKRKDDCKQPVWSKRPESRLCWYHNTHQSGTASTGRCSRPGQLGRAASPSRARVRVATAPPNPLQFPGLNLVSQWNMGQSSSNIQGQTNQQQAGIPRGLPAIAPPNPCRLSEFHFDEGRLWDMPKSSGNAEDKKRKHPATPRASPAGVSAATINNTTAILAAIAFTLKYEATPLHTGRKRKNTGGGDGDGDGDSDDSGNDNDSNSPAAMALIRKKHKAEEAAAAAAVALVDPGTIFQVNTAASGPRAAAASSSATTPPKLGPAFQAPSPLALPPSQAGRGEGEDRQEQEQNDLGYDFWRRGGDIFEDGVDDNHKGGDGDNPEGGDGDNLEGGVGDSHGDNAGNFSSSIQASHGDNSASFFGSSSSVQASHGDIFDGSSYSLDSIDIENLNIDSLDIDSIDTDTLDTLDNLGVEWGGGRARDELNEISLRLGLSPLPSLPASPLPEHY</sequence>
<evidence type="ECO:0000313" key="2">
    <source>
        <dbReference type="Proteomes" id="UP001165186"/>
    </source>
</evidence>
<comment type="caution">
    <text evidence="1">The sequence shown here is derived from an EMBL/GenBank/DDBJ whole genome shotgun (WGS) entry which is preliminary data.</text>
</comment>
<protein>
    <submittedName>
        <fullName evidence="1">Uncharacterized protein</fullName>
    </submittedName>
</protein>
<accession>A0ACB5SCX5</accession>
<keyword evidence="2" id="KW-1185">Reference proteome</keyword>
<organism evidence="1 2">
    <name type="scientific">Neofusicoccum parvum</name>
    <dbReference type="NCBI Taxonomy" id="310453"/>
    <lineage>
        <taxon>Eukaryota</taxon>
        <taxon>Fungi</taxon>
        <taxon>Dikarya</taxon>
        <taxon>Ascomycota</taxon>
        <taxon>Pezizomycotina</taxon>
        <taxon>Dothideomycetes</taxon>
        <taxon>Dothideomycetes incertae sedis</taxon>
        <taxon>Botryosphaeriales</taxon>
        <taxon>Botryosphaeriaceae</taxon>
        <taxon>Neofusicoccum</taxon>
    </lineage>
</organism>
<gene>
    <name evidence="1" type="primary">g3730</name>
    <name evidence="1" type="ORF">NpPPO83_00003730</name>
</gene>
<dbReference type="Proteomes" id="UP001165186">
    <property type="component" value="Unassembled WGS sequence"/>
</dbReference>
<evidence type="ECO:0000313" key="1">
    <source>
        <dbReference type="EMBL" id="GME34096.1"/>
    </source>
</evidence>
<proteinExistence type="predicted"/>